<dbReference type="VEuPathDB" id="FungiDB:SeMB42_g01073"/>
<comment type="caution">
    <text evidence="1">The sequence shown here is derived from an EMBL/GenBank/DDBJ whole genome shotgun (WGS) entry which is preliminary data.</text>
</comment>
<name>A0A507CIS8_9FUNG</name>
<sequence length="144" mass="17149">MDSPKRPHFIQLNQDKRFHFVKLEIEKCQSYHPPEMLQITSFLLIVTVMMMMMHLQTFVSSAPTGTGTNSVNTPNNEIQPDMVDDYNVYADDDVNDDEAYPEEVYGDEVDPAEIYPGGGWYGRRYWYGPRYWRYGRWWSGRRYW</sequence>
<protein>
    <submittedName>
        <fullName evidence="1">Uncharacterized protein</fullName>
    </submittedName>
</protein>
<gene>
    <name evidence="1" type="ORF">SeLEV6574_g07290</name>
</gene>
<accession>A0A507CIS8</accession>
<evidence type="ECO:0000313" key="2">
    <source>
        <dbReference type="Proteomes" id="UP000320475"/>
    </source>
</evidence>
<evidence type="ECO:0000313" key="1">
    <source>
        <dbReference type="EMBL" id="TPX39339.1"/>
    </source>
</evidence>
<dbReference type="Proteomes" id="UP000320475">
    <property type="component" value="Unassembled WGS sequence"/>
</dbReference>
<proteinExistence type="predicted"/>
<dbReference type="EMBL" id="QEAM01000497">
    <property type="protein sequence ID" value="TPX39339.1"/>
    <property type="molecule type" value="Genomic_DNA"/>
</dbReference>
<dbReference type="AlphaFoldDB" id="A0A507CIS8"/>
<organism evidence="1 2">
    <name type="scientific">Synchytrium endobioticum</name>
    <dbReference type="NCBI Taxonomy" id="286115"/>
    <lineage>
        <taxon>Eukaryota</taxon>
        <taxon>Fungi</taxon>
        <taxon>Fungi incertae sedis</taxon>
        <taxon>Chytridiomycota</taxon>
        <taxon>Chytridiomycota incertae sedis</taxon>
        <taxon>Chytridiomycetes</taxon>
        <taxon>Synchytriales</taxon>
        <taxon>Synchytriaceae</taxon>
        <taxon>Synchytrium</taxon>
    </lineage>
</organism>
<reference evidence="1 2" key="1">
    <citation type="journal article" date="2019" name="Sci. Rep.">
        <title>Comparative genomics of chytrid fungi reveal insights into the obligate biotrophic and pathogenic lifestyle of Synchytrium endobioticum.</title>
        <authorList>
            <person name="van de Vossenberg B.T.L.H."/>
            <person name="Warris S."/>
            <person name="Nguyen H.D.T."/>
            <person name="van Gent-Pelzer M.P.E."/>
            <person name="Joly D.L."/>
            <person name="van de Geest H.C."/>
            <person name="Bonants P.J.M."/>
            <person name="Smith D.S."/>
            <person name="Levesque C.A."/>
            <person name="van der Lee T.A.J."/>
        </authorList>
    </citation>
    <scope>NUCLEOTIDE SEQUENCE [LARGE SCALE GENOMIC DNA]</scope>
    <source>
        <strain evidence="1 2">LEV6574</strain>
    </source>
</reference>